<protein>
    <submittedName>
        <fullName evidence="6">PilJ/NarX-like methyl-accepting chemotaxis transducer</fullName>
    </submittedName>
</protein>
<dbReference type="GO" id="GO:0016020">
    <property type="term" value="C:membrane"/>
    <property type="evidence" value="ECO:0007669"/>
    <property type="project" value="UniProtKB-SubCell"/>
</dbReference>
<sequence length="332" mass="35321">MSGFNKFSNVLTSQMRGNAHPTLSRSKEVAMSKKSPIAATKHLTGVVIASVCLSTSAFAQSEADAVYMAGAERVHVGGLMRETAQRMAVASCFFDAGIEVDAYSAQITQGVSDYDSYLTALTEGDAALGIDTAEEGRGLNSTIYSVSSQWDRFKEAALGRLNGEGPTDGTDYVSRHNLNMMHTSKYLLREIIADYAIPPALLQSDAFTLDIVTRQPALSNQISKEACGLITGNTVMGSTTRFDKSVGRFDASMGALINGFDSLGVSAPPTPEVRASLEAIAADWATLKADLEQVAGSTDVTLALSIDQQFEVINGKFDEIIPAYIESSKSGL</sequence>
<dbReference type="EMBL" id="PVTP01000010">
    <property type="protein sequence ID" value="PRY75965.1"/>
    <property type="molecule type" value="Genomic_DNA"/>
</dbReference>
<evidence type="ECO:0000313" key="6">
    <source>
        <dbReference type="EMBL" id="PRY75965.1"/>
    </source>
</evidence>
<name>A0A2T0VVY1_9RHOB</name>
<keyword evidence="3" id="KW-1133">Transmembrane helix</keyword>
<dbReference type="Proteomes" id="UP000238007">
    <property type="component" value="Unassembled WGS sequence"/>
</dbReference>
<gene>
    <name evidence="6" type="ORF">CLV80_11051</name>
</gene>
<evidence type="ECO:0000256" key="4">
    <source>
        <dbReference type="ARBA" id="ARBA00023136"/>
    </source>
</evidence>
<evidence type="ECO:0000256" key="1">
    <source>
        <dbReference type="ARBA" id="ARBA00004141"/>
    </source>
</evidence>
<reference evidence="6 7" key="1">
    <citation type="submission" date="2018-03" db="EMBL/GenBank/DDBJ databases">
        <title>Genomic Encyclopedia of Archaeal and Bacterial Type Strains, Phase II (KMG-II): from individual species to whole genera.</title>
        <authorList>
            <person name="Goeker M."/>
        </authorList>
    </citation>
    <scope>NUCLEOTIDE SEQUENCE [LARGE SCALE GENOMIC DNA]</scope>
    <source>
        <strain evidence="6 7">DSM 101533</strain>
    </source>
</reference>
<dbReference type="InterPro" id="IPR029095">
    <property type="entry name" value="NarX-like_N"/>
</dbReference>
<keyword evidence="2" id="KW-0812">Transmembrane</keyword>
<organism evidence="6 7">
    <name type="scientific">Yoonia maritima</name>
    <dbReference type="NCBI Taxonomy" id="1435347"/>
    <lineage>
        <taxon>Bacteria</taxon>
        <taxon>Pseudomonadati</taxon>
        <taxon>Pseudomonadota</taxon>
        <taxon>Alphaproteobacteria</taxon>
        <taxon>Rhodobacterales</taxon>
        <taxon>Paracoccaceae</taxon>
        <taxon>Yoonia</taxon>
    </lineage>
</organism>
<evidence type="ECO:0000313" key="7">
    <source>
        <dbReference type="Proteomes" id="UP000238007"/>
    </source>
</evidence>
<keyword evidence="7" id="KW-1185">Reference proteome</keyword>
<evidence type="ECO:0000259" key="5">
    <source>
        <dbReference type="Pfam" id="PF13675"/>
    </source>
</evidence>
<accession>A0A2T0VVY1</accession>
<comment type="caution">
    <text evidence="6">The sequence shown here is derived from an EMBL/GenBank/DDBJ whole genome shotgun (WGS) entry which is preliminary data.</text>
</comment>
<dbReference type="Pfam" id="PF13675">
    <property type="entry name" value="PilJ"/>
    <property type="match status" value="1"/>
</dbReference>
<proteinExistence type="predicted"/>
<evidence type="ECO:0000256" key="3">
    <source>
        <dbReference type="ARBA" id="ARBA00022989"/>
    </source>
</evidence>
<dbReference type="AlphaFoldDB" id="A0A2T0VVY1"/>
<evidence type="ECO:0000256" key="2">
    <source>
        <dbReference type="ARBA" id="ARBA00022692"/>
    </source>
</evidence>
<comment type="subcellular location">
    <subcellularLocation>
        <location evidence="1">Membrane</location>
        <topology evidence="1">Multi-pass membrane protein</topology>
    </subcellularLocation>
</comment>
<keyword evidence="4" id="KW-0472">Membrane</keyword>
<feature type="domain" description="NarX-like N-terminal" evidence="5">
    <location>
        <begin position="203"/>
        <end position="303"/>
    </location>
</feature>